<evidence type="ECO:0000256" key="1">
    <source>
        <dbReference type="ARBA" id="ARBA00007583"/>
    </source>
</evidence>
<evidence type="ECO:0000313" key="7">
    <source>
        <dbReference type="EMBL" id="SFC32702.1"/>
    </source>
</evidence>
<proteinExistence type="inferred from homology"/>
<dbReference type="PANTHER" id="PTHR24045:SF0">
    <property type="entry name" value="N-ACETYLGLUCOSAMINE-1-PHOSPHOTRANSFERASE SUBUNITS ALPHA_BETA"/>
    <property type="match status" value="1"/>
</dbReference>
<dbReference type="EMBL" id="FOLY01000002">
    <property type="protein sequence ID" value="SFC32702.1"/>
    <property type="molecule type" value="Genomic_DNA"/>
</dbReference>
<dbReference type="InterPro" id="IPR021520">
    <property type="entry name" value="Stealth_CR2"/>
</dbReference>
<dbReference type="GO" id="GO:0016772">
    <property type="term" value="F:transferase activity, transferring phosphorus-containing groups"/>
    <property type="evidence" value="ECO:0007669"/>
    <property type="project" value="InterPro"/>
</dbReference>
<protein>
    <submittedName>
        <fullName evidence="7">Stealth protein CR1, conserved region 1</fullName>
    </submittedName>
</protein>
<feature type="domain" description="Stealth protein CR2 conserved region 2" evidence="5">
    <location>
        <begin position="45"/>
        <end position="151"/>
    </location>
</feature>
<name>A0A1I1IA87_9GAMM</name>
<dbReference type="STRING" id="402385.SAMN05421848_1081"/>
<dbReference type="GO" id="GO:0000271">
    <property type="term" value="P:polysaccharide biosynthetic process"/>
    <property type="evidence" value="ECO:0007669"/>
    <property type="project" value="UniProtKB-KW"/>
</dbReference>
<evidence type="ECO:0000256" key="2">
    <source>
        <dbReference type="ARBA" id="ARBA00022679"/>
    </source>
</evidence>
<dbReference type="PANTHER" id="PTHR24045">
    <property type="match status" value="1"/>
</dbReference>
<evidence type="ECO:0000256" key="3">
    <source>
        <dbReference type="ARBA" id="ARBA00023169"/>
    </source>
</evidence>
<keyword evidence="8" id="KW-1185">Reference proteome</keyword>
<dbReference type="Proteomes" id="UP000199046">
    <property type="component" value="Unassembled WGS sequence"/>
</dbReference>
<feature type="domain" description="Stealth protein CR1 conserved region 1" evidence="6">
    <location>
        <begin position="4"/>
        <end position="28"/>
    </location>
</feature>
<evidence type="ECO:0000256" key="4">
    <source>
        <dbReference type="SAM" id="MobiDB-lite"/>
    </source>
</evidence>
<dbReference type="Pfam" id="PF11380">
    <property type="entry name" value="Stealth_CR2"/>
    <property type="match status" value="1"/>
</dbReference>
<keyword evidence="3" id="KW-0270">Exopolysaccharide synthesis</keyword>
<feature type="region of interest" description="Disordered" evidence="4">
    <location>
        <begin position="310"/>
        <end position="331"/>
    </location>
</feature>
<comment type="similarity">
    <text evidence="1">Belongs to the stealth family.</text>
</comment>
<gene>
    <name evidence="7" type="ORF">SAMN05421848_1081</name>
</gene>
<evidence type="ECO:0000259" key="5">
    <source>
        <dbReference type="Pfam" id="PF11380"/>
    </source>
</evidence>
<dbReference type="InterPro" id="IPR047141">
    <property type="entry name" value="Stealth"/>
</dbReference>
<evidence type="ECO:0000313" key="8">
    <source>
        <dbReference type="Proteomes" id="UP000199046"/>
    </source>
</evidence>
<dbReference type="Pfam" id="PF17101">
    <property type="entry name" value="Stealth_CR1"/>
    <property type="match status" value="1"/>
</dbReference>
<dbReference type="InterPro" id="IPR031358">
    <property type="entry name" value="Stealth_CR1"/>
</dbReference>
<organism evidence="7 8">
    <name type="scientific">Kushneria avicenniae</name>
    <dbReference type="NCBI Taxonomy" id="402385"/>
    <lineage>
        <taxon>Bacteria</taxon>
        <taxon>Pseudomonadati</taxon>
        <taxon>Pseudomonadota</taxon>
        <taxon>Gammaproteobacteria</taxon>
        <taxon>Oceanospirillales</taxon>
        <taxon>Halomonadaceae</taxon>
        <taxon>Kushneria</taxon>
    </lineage>
</organism>
<evidence type="ECO:0000259" key="6">
    <source>
        <dbReference type="Pfam" id="PF17101"/>
    </source>
</evidence>
<keyword evidence="2" id="KW-0808">Transferase</keyword>
<reference evidence="8" key="1">
    <citation type="submission" date="2016-10" db="EMBL/GenBank/DDBJ databases">
        <authorList>
            <person name="Varghese N."/>
            <person name="Submissions S."/>
        </authorList>
    </citation>
    <scope>NUCLEOTIDE SEQUENCE [LARGE SCALE GENOMIC DNA]</scope>
    <source>
        <strain evidence="8">DSM 23439</strain>
    </source>
</reference>
<dbReference type="AlphaFoldDB" id="A0A1I1IA87"/>
<feature type="compositionally biased region" description="Basic and acidic residues" evidence="4">
    <location>
        <begin position="310"/>
        <end position="321"/>
    </location>
</feature>
<sequence>MDQPIDVVIAWVDGDDPALKAKKDRFLAEQQQKQKLSNSGKATRRWENRDEILLCLQSIESHAPWVRKIWIVTDNQSPDLSSLNVRLRKKIAIVDHREIFRGFEQYLPTFNSLSIETVLWRIKGLADRYLYFNDDFFLVGDLAPEDFFEGDKPVIRGRWTDWTGSKFSMYRRNKLNAAEAMGYTIDNVFSNAHVAYTFNKKILEAYYDQHPEVLEKNLSHRFREHSQLSSISLQTHWGIPRDLVVLKTQKDWLNVSVGVCQSGDAELIKQKLTALQKPKIKLGCINDLAAAQETCPETLELLHRAIGIEPAKKKPRPDNAKQHRPPSSLFRAKRKLFKLLKLKKRQ</sequence>
<accession>A0A1I1IA87</accession>